<dbReference type="RefSeq" id="WP_186997143.1">
    <property type="nucleotide sequence ID" value="NZ_JACOQK010000001.1"/>
</dbReference>
<name>A0ABR7IQ40_9CLOT</name>
<dbReference type="EMBL" id="JACOQK010000001">
    <property type="protein sequence ID" value="MBC5787228.1"/>
    <property type="molecule type" value="Genomic_DNA"/>
</dbReference>
<gene>
    <name evidence="2" type="ORF">H8Z77_04200</name>
</gene>
<dbReference type="InterPro" id="IPR055760">
    <property type="entry name" value="DUF7336"/>
</dbReference>
<accession>A0ABR7IQ40</accession>
<protein>
    <recommendedName>
        <fullName evidence="1">DUF7336 domain-containing protein</fullName>
    </recommendedName>
</protein>
<dbReference type="Pfam" id="PF24024">
    <property type="entry name" value="DUF7336"/>
    <property type="match status" value="1"/>
</dbReference>
<sequence>MFVYQLTHQRKVEYDNKEQKWIYCGKTIGYYSTRENAEKTIEKYKIIEGFIDYPDDFVIVEYEMDFDFI</sequence>
<proteinExistence type="predicted"/>
<evidence type="ECO:0000313" key="3">
    <source>
        <dbReference type="Proteomes" id="UP000649151"/>
    </source>
</evidence>
<dbReference type="Proteomes" id="UP000649151">
    <property type="component" value="Unassembled WGS sequence"/>
</dbReference>
<reference evidence="2 3" key="1">
    <citation type="submission" date="2020-08" db="EMBL/GenBank/DDBJ databases">
        <title>Genome public.</title>
        <authorList>
            <person name="Liu C."/>
            <person name="Sun Q."/>
        </authorList>
    </citation>
    <scope>NUCLEOTIDE SEQUENCE [LARGE SCALE GENOMIC DNA]</scope>
    <source>
        <strain evidence="2 3">NSJ-27</strain>
    </source>
</reference>
<feature type="domain" description="DUF7336" evidence="1">
    <location>
        <begin position="1"/>
        <end position="65"/>
    </location>
</feature>
<evidence type="ECO:0000259" key="1">
    <source>
        <dbReference type="Pfam" id="PF24024"/>
    </source>
</evidence>
<evidence type="ECO:0000313" key="2">
    <source>
        <dbReference type="EMBL" id="MBC5787228.1"/>
    </source>
</evidence>
<keyword evidence="3" id="KW-1185">Reference proteome</keyword>
<organism evidence="2 3">
    <name type="scientific">Clostridium facile</name>
    <dbReference type="NCBI Taxonomy" id="2763035"/>
    <lineage>
        <taxon>Bacteria</taxon>
        <taxon>Bacillati</taxon>
        <taxon>Bacillota</taxon>
        <taxon>Clostridia</taxon>
        <taxon>Eubacteriales</taxon>
        <taxon>Clostridiaceae</taxon>
        <taxon>Clostridium</taxon>
    </lineage>
</organism>
<comment type="caution">
    <text evidence="2">The sequence shown here is derived from an EMBL/GenBank/DDBJ whole genome shotgun (WGS) entry which is preliminary data.</text>
</comment>